<reference evidence="7 8" key="1">
    <citation type="journal article" date="2012" name="Science">
        <title>The Paleozoic origin of enzymatic lignin decomposition reconstructed from 31 fungal genomes.</title>
        <authorList>
            <person name="Floudas D."/>
            <person name="Binder M."/>
            <person name="Riley R."/>
            <person name="Barry K."/>
            <person name="Blanchette R.A."/>
            <person name="Henrissat B."/>
            <person name="Martinez A.T."/>
            <person name="Otillar R."/>
            <person name="Spatafora J.W."/>
            <person name="Yadav J.S."/>
            <person name="Aerts A."/>
            <person name="Benoit I."/>
            <person name="Boyd A."/>
            <person name="Carlson A."/>
            <person name="Copeland A."/>
            <person name="Coutinho P.M."/>
            <person name="de Vries R.P."/>
            <person name="Ferreira P."/>
            <person name="Findley K."/>
            <person name="Foster B."/>
            <person name="Gaskell J."/>
            <person name="Glotzer D."/>
            <person name="Gorecki P."/>
            <person name="Heitman J."/>
            <person name="Hesse C."/>
            <person name="Hori C."/>
            <person name="Igarashi K."/>
            <person name="Jurgens J.A."/>
            <person name="Kallen N."/>
            <person name="Kersten P."/>
            <person name="Kohler A."/>
            <person name="Kuees U."/>
            <person name="Kumar T.K.A."/>
            <person name="Kuo A."/>
            <person name="LaButti K."/>
            <person name="Larrondo L.F."/>
            <person name="Lindquist E."/>
            <person name="Ling A."/>
            <person name="Lombard V."/>
            <person name="Lucas S."/>
            <person name="Lundell T."/>
            <person name="Martin R."/>
            <person name="McLaughlin D.J."/>
            <person name="Morgenstern I."/>
            <person name="Morin E."/>
            <person name="Murat C."/>
            <person name="Nagy L.G."/>
            <person name="Nolan M."/>
            <person name="Ohm R.A."/>
            <person name="Patyshakuliyeva A."/>
            <person name="Rokas A."/>
            <person name="Ruiz-Duenas F.J."/>
            <person name="Sabat G."/>
            <person name="Salamov A."/>
            <person name="Samejima M."/>
            <person name="Schmutz J."/>
            <person name="Slot J.C."/>
            <person name="St John F."/>
            <person name="Stenlid J."/>
            <person name="Sun H."/>
            <person name="Sun S."/>
            <person name="Syed K."/>
            <person name="Tsang A."/>
            <person name="Wiebenga A."/>
            <person name="Young D."/>
            <person name="Pisabarro A."/>
            <person name="Eastwood D.C."/>
            <person name="Martin F."/>
            <person name="Cullen D."/>
            <person name="Grigoriev I.V."/>
            <person name="Hibbett D.S."/>
        </authorList>
    </citation>
    <scope>NUCLEOTIDE SEQUENCE [LARGE SCALE GENOMIC DNA]</scope>
    <source>
        <strain evidence="7 8">ATCC 11539</strain>
    </source>
</reference>
<evidence type="ECO:0000313" key="8">
    <source>
        <dbReference type="Proteomes" id="UP000030669"/>
    </source>
</evidence>
<evidence type="ECO:0000256" key="2">
    <source>
        <dbReference type="ARBA" id="ARBA00022771"/>
    </source>
</evidence>
<feature type="region of interest" description="Disordered" evidence="5">
    <location>
        <begin position="193"/>
        <end position="227"/>
    </location>
</feature>
<name>S7Q8E9_GLOTA</name>
<feature type="compositionally biased region" description="Polar residues" evidence="5">
    <location>
        <begin position="490"/>
        <end position="505"/>
    </location>
</feature>
<dbReference type="PROSITE" id="PS50199">
    <property type="entry name" value="ZF_RANBP2_2"/>
    <property type="match status" value="1"/>
</dbReference>
<evidence type="ECO:0000256" key="5">
    <source>
        <dbReference type="SAM" id="MobiDB-lite"/>
    </source>
</evidence>
<dbReference type="PROSITE" id="PS01358">
    <property type="entry name" value="ZF_RANBP2_1"/>
    <property type="match status" value="2"/>
</dbReference>
<feature type="compositionally biased region" description="Pro residues" evidence="5">
    <location>
        <begin position="556"/>
        <end position="570"/>
    </location>
</feature>
<evidence type="ECO:0000256" key="4">
    <source>
        <dbReference type="PROSITE-ProRule" id="PRU00322"/>
    </source>
</evidence>
<dbReference type="Proteomes" id="UP000030669">
    <property type="component" value="Unassembled WGS sequence"/>
</dbReference>
<dbReference type="AlphaFoldDB" id="S7Q8E9"/>
<dbReference type="STRING" id="670483.S7Q8E9"/>
<dbReference type="EMBL" id="KB469301">
    <property type="protein sequence ID" value="EPQ55807.1"/>
    <property type="molecule type" value="Genomic_DNA"/>
</dbReference>
<sequence length="663" mass="71423">MLSCAPCRLPPLAAPATNQRWPSPRPIIRVLAPADDPPTRPTIGHAHEDQYPLIIDTFQPTPRLSVEQPSGRTHNTTPAYENFLTERSRVLRLFNLPPAAASFLSAVFGPSLDNNGTAPATLWTVREDYPGPRPAEDDCVYAVFRTHEEARAALALDAAALLSVAPAREHDLLPFQKLQRLDLPGPASPMYALHLPPSPATSLPPLSPARPTRPCPTPLRSSVSTSDMHTRVVHDATRFADRAPAAYTLSSNPPAARASFRMGDWMCPAPNCAVHNFQRNLSCIGCGSPRPADGFTSPEPRSPPAWTAQNRVCPSPRFMGGMHGPMSHPPPAPLDDLSRLVKSHPAPHALISPGTPKTPAYPILTPSGRALAVGGKVQNVSADPFTPCLMWWPDNEPLPEQSQIRPSGLIGVQVHPPILNTGNRGPIEHQPGDWVCGKCSYLNWRRRKVCQTCFPYAEGNGDSISAAVQAERIALLASVIAKETTVSSPLSTQAPLTPLHHTQSPIPHVPQPRSSLFVDISPELQGSRSRTDLPPDDTSMYMGSRTIYQTGGHRQPSPPSPIAPARKPAPAPSALLPSFLHDIVRSPSLSPASTSSAFSLEECDEGFSLHAHPRGEGRDRTLVAKSSFSSLGGGSIWRLDGEESKALSSVSQLERQLAVVDIK</sequence>
<keyword evidence="2 4" id="KW-0863">Zinc-finger</keyword>
<protein>
    <recommendedName>
        <fullName evidence="6">RanBP2-type domain-containing protein</fullName>
    </recommendedName>
</protein>
<evidence type="ECO:0000256" key="3">
    <source>
        <dbReference type="ARBA" id="ARBA00022833"/>
    </source>
</evidence>
<dbReference type="eggNOG" id="ENOG502S8CH">
    <property type="taxonomic scope" value="Eukaryota"/>
</dbReference>
<feature type="domain" description="RanBP2-type" evidence="6">
    <location>
        <begin position="261"/>
        <end position="292"/>
    </location>
</feature>
<evidence type="ECO:0000313" key="7">
    <source>
        <dbReference type="EMBL" id="EPQ55807.1"/>
    </source>
</evidence>
<feature type="region of interest" description="Disordered" evidence="5">
    <location>
        <begin position="490"/>
        <end position="570"/>
    </location>
</feature>
<proteinExistence type="predicted"/>
<accession>S7Q8E9</accession>
<dbReference type="SMART" id="SM00547">
    <property type="entry name" value="ZnF_RBZ"/>
    <property type="match status" value="2"/>
</dbReference>
<dbReference type="PANTHER" id="PTHR12999">
    <property type="entry name" value="ZINC FINGER RAN-BINDING DOMAIN-CONTAINING PROTEIN 2 ZRANB2-RELATED"/>
    <property type="match status" value="1"/>
</dbReference>
<dbReference type="InterPro" id="IPR001876">
    <property type="entry name" value="Znf_RanBP2"/>
</dbReference>
<keyword evidence="3" id="KW-0862">Zinc</keyword>
<dbReference type="GeneID" id="19304021"/>
<dbReference type="InterPro" id="IPR036443">
    <property type="entry name" value="Znf_RanBP2_sf"/>
</dbReference>
<dbReference type="SUPFAM" id="SSF90209">
    <property type="entry name" value="Ran binding protein zinc finger-like"/>
    <property type="match status" value="2"/>
</dbReference>
<feature type="compositionally biased region" description="Pro residues" evidence="5">
    <location>
        <begin position="205"/>
        <end position="217"/>
    </location>
</feature>
<dbReference type="PANTHER" id="PTHR12999:SF17">
    <property type="entry name" value="ZINC FINGER RAN-BINDING DOMAIN-CONTAINING PROTEIN 2"/>
    <property type="match status" value="1"/>
</dbReference>
<dbReference type="OrthoDB" id="448399at2759"/>
<evidence type="ECO:0000259" key="6">
    <source>
        <dbReference type="PROSITE" id="PS50199"/>
    </source>
</evidence>
<evidence type="ECO:0000256" key="1">
    <source>
        <dbReference type="ARBA" id="ARBA00022723"/>
    </source>
</evidence>
<dbReference type="Gene3D" id="4.10.1060.10">
    <property type="entry name" value="Zinc finger, RanBP2-type"/>
    <property type="match status" value="2"/>
</dbReference>
<dbReference type="RefSeq" id="XP_007865840.1">
    <property type="nucleotide sequence ID" value="XM_007867649.1"/>
</dbReference>
<dbReference type="HOGENOM" id="CLU_014246_1_0_1"/>
<dbReference type="GO" id="GO:0008270">
    <property type="term" value="F:zinc ion binding"/>
    <property type="evidence" value="ECO:0007669"/>
    <property type="project" value="UniProtKB-KW"/>
</dbReference>
<gene>
    <name evidence="7" type="ORF">GLOTRDRAFT_138584</name>
</gene>
<keyword evidence="1" id="KW-0479">Metal-binding</keyword>
<keyword evidence="8" id="KW-1185">Reference proteome</keyword>
<organism evidence="7 8">
    <name type="scientific">Gloeophyllum trabeum (strain ATCC 11539 / FP-39264 / Madison 617)</name>
    <name type="common">Brown rot fungus</name>
    <dbReference type="NCBI Taxonomy" id="670483"/>
    <lineage>
        <taxon>Eukaryota</taxon>
        <taxon>Fungi</taxon>
        <taxon>Dikarya</taxon>
        <taxon>Basidiomycota</taxon>
        <taxon>Agaricomycotina</taxon>
        <taxon>Agaricomycetes</taxon>
        <taxon>Gloeophyllales</taxon>
        <taxon>Gloeophyllaceae</taxon>
        <taxon>Gloeophyllum</taxon>
    </lineage>
</organism>
<dbReference type="KEGG" id="gtr:GLOTRDRAFT_138584"/>
<dbReference type="OMA" id="APNCAAH"/>